<sequence length="182" mass="18565">EGDDGALEVEGDLHVEVPHPPEHRDGARQAAAPLGPGGAVVEAEEDEGDVLAPAAHGLLQRVPPGRVLERDVGAGVGEELGGDGVAEPDGEVEGGLPVGDVAAVEEGGDLVGQALLGERVGLGVDLSGLGEPREGGDDSGQGGVVAQCDGVVDRAVGVVVWVYSRKRRSRGCRRRLSHFKNK</sequence>
<gene>
    <name evidence="2" type="ORF">TorRG33x02_215950</name>
</gene>
<dbReference type="AlphaFoldDB" id="A0A2P5EAP0"/>
<feature type="non-terminal residue" evidence="2">
    <location>
        <position position="1"/>
    </location>
</feature>
<evidence type="ECO:0000256" key="1">
    <source>
        <dbReference type="SAM" id="MobiDB-lite"/>
    </source>
</evidence>
<feature type="region of interest" description="Disordered" evidence="1">
    <location>
        <begin position="16"/>
        <end position="48"/>
    </location>
</feature>
<protein>
    <submittedName>
        <fullName evidence="2">Uncharacterized protein</fullName>
    </submittedName>
</protein>
<accession>A0A2P5EAP0</accession>
<feature type="compositionally biased region" description="Basic and acidic residues" evidence="1">
    <location>
        <begin position="16"/>
        <end position="27"/>
    </location>
</feature>
<evidence type="ECO:0000313" key="3">
    <source>
        <dbReference type="Proteomes" id="UP000237000"/>
    </source>
</evidence>
<name>A0A2P5EAP0_TREOI</name>
<proteinExistence type="predicted"/>
<keyword evidence="3" id="KW-1185">Reference proteome</keyword>
<evidence type="ECO:0000313" key="2">
    <source>
        <dbReference type="EMBL" id="PON82586.1"/>
    </source>
</evidence>
<dbReference type="OrthoDB" id="10395669at2759"/>
<dbReference type="Proteomes" id="UP000237000">
    <property type="component" value="Unassembled WGS sequence"/>
</dbReference>
<comment type="caution">
    <text evidence="2">The sequence shown here is derived from an EMBL/GenBank/DDBJ whole genome shotgun (WGS) entry which is preliminary data.</text>
</comment>
<dbReference type="InParanoid" id="A0A2P5EAP0"/>
<dbReference type="EMBL" id="JXTC01000191">
    <property type="protein sequence ID" value="PON82586.1"/>
    <property type="molecule type" value="Genomic_DNA"/>
</dbReference>
<reference evidence="3" key="1">
    <citation type="submission" date="2016-06" db="EMBL/GenBank/DDBJ databases">
        <title>Parallel loss of symbiosis genes in relatives of nitrogen-fixing non-legume Parasponia.</title>
        <authorList>
            <person name="Van Velzen R."/>
            <person name="Holmer R."/>
            <person name="Bu F."/>
            <person name="Rutten L."/>
            <person name="Van Zeijl A."/>
            <person name="Liu W."/>
            <person name="Santuari L."/>
            <person name="Cao Q."/>
            <person name="Sharma T."/>
            <person name="Shen D."/>
            <person name="Roswanjaya Y."/>
            <person name="Wardhani T."/>
            <person name="Kalhor M.S."/>
            <person name="Jansen J."/>
            <person name="Van den Hoogen J."/>
            <person name="Gungor B."/>
            <person name="Hartog M."/>
            <person name="Hontelez J."/>
            <person name="Verver J."/>
            <person name="Yang W.-C."/>
            <person name="Schijlen E."/>
            <person name="Repin R."/>
            <person name="Schilthuizen M."/>
            <person name="Schranz E."/>
            <person name="Heidstra R."/>
            <person name="Miyata K."/>
            <person name="Fedorova E."/>
            <person name="Kohlen W."/>
            <person name="Bisseling T."/>
            <person name="Smit S."/>
            <person name="Geurts R."/>
        </authorList>
    </citation>
    <scope>NUCLEOTIDE SEQUENCE [LARGE SCALE GENOMIC DNA]</scope>
    <source>
        <strain evidence="3">cv. RG33-2</strain>
    </source>
</reference>
<organism evidence="2 3">
    <name type="scientific">Trema orientale</name>
    <name type="common">Charcoal tree</name>
    <name type="synonym">Celtis orientalis</name>
    <dbReference type="NCBI Taxonomy" id="63057"/>
    <lineage>
        <taxon>Eukaryota</taxon>
        <taxon>Viridiplantae</taxon>
        <taxon>Streptophyta</taxon>
        <taxon>Embryophyta</taxon>
        <taxon>Tracheophyta</taxon>
        <taxon>Spermatophyta</taxon>
        <taxon>Magnoliopsida</taxon>
        <taxon>eudicotyledons</taxon>
        <taxon>Gunneridae</taxon>
        <taxon>Pentapetalae</taxon>
        <taxon>rosids</taxon>
        <taxon>fabids</taxon>
        <taxon>Rosales</taxon>
        <taxon>Cannabaceae</taxon>
        <taxon>Trema</taxon>
    </lineage>
</organism>